<keyword evidence="5" id="KW-1185">Reference proteome</keyword>
<organism evidence="4 5">
    <name type="scientific">Dichelobacter nodosus (strain VCS1703A)</name>
    <dbReference type="NCBI Taxonomy" id="246195"/>
    <lineage>
        <taxon>Bacteria</taxon>
        <taxon>Pseudomonadati</taxon>
        <taxon>Pseudomonadota</taxon>
        <taxon>Gammaproteobacteria</taxon>
        <taxon>Cardiobacteriales</taxon>
        <taxon>Cardiobacteriaceae</taxon>
        <taxon>Dichelobacter</taxon>
    </lineage>
</organism>
<proteinExistence type="inferred from homology"/>
<dbReference type="GO" id="GO:0005829">
    <property type="term" value="C:cytosol"/>
    <property type="evidence" value="ECO:0007669"/>
    <property type="project" value="TreeGrafter"/>
</dbReference>
<dbReference type="Pfam" id="PF03641">
    <property type="entry name" value="Lysine_decarbox"/>
    <property type="match status" value="1"/>
</dbReference>
<dbReference type="eggNOG" id="COG1611">
    <property type="taxonomic scope" value="Bacteria"/>
</dbReference>
<dbReference type="InterPro" id="IPR031100">
    <property type="entry name" value="LOG_fam"/>
</dbReference>
<name>A5EXR8_DICNV</name>
<dbReference type="STRING" id="246195.DNO_1082"/>
<keyword evidence="3" id="KW-0378">Hydrolase</keyword>
<reference evidence="4 5" key="1">
    <citation type="journal article" date="2007" name="Nat. Biotechnol.">
        <title>Genome sequence and identification of candidate vaccine antigens from the animal pathogen Dichelobacter nodosus.</title>
        <authorList>
            <person name="Myers G.S."/>
            <person name="Parker D."/>
            <person name="Al-Hasani K."/>
            <person name="Kennan R.M."/>
            <person name="Seemann T."/>
            <person name="Ren Q."/>
            <person name="Badger J.H."/>
            <person name="Selengut J.D."/>
            <person name="Deboy R.T."/>
            <person name="Tettelin H."/>
            <person name="Boyce J.D."/>
            <person name="McCarl V.P."/>
            <person name="Han X."/>
            <person name="Nelson W.C."/>
            <person name="Madupu R."/>
            <person name="Mohamoud Y."/>
            <person name="Holley T."/>
            <person name="Fedorova N."/>
            <person name="Khouri H."/>
            <person name="Bottomley S.P."/>
            <person name="Whittington R.J."/>
            <person name="Adler B."/>
            <person name="Songer J.G."/>
            <person name="Rood J.I."/>
            <person name="Paulsen I.T."/>
        </authorList>
    </citation>
    <scope>NUCLEOTIDE SEQUENCE [LARGE SCALE GENOMIC DNA]</scope>
    <source>
        <strain evidence="4 5">VCS1703A</strain>
    </source>
</reference>
<gene>
    <name evidence="4" type="ordered locus">DNO_1082</name>
</gene>
<evidence type="ECO:0000256" key="2">
    <source>
        <dbReference type="ARBA" id="ARBA00006763"/>
    </source>
</evidence>
<dbReference type="RefSeq" id="WP_012031389.1">
    <property type="nucleotide sequence ID" value="NC_009446.1"/>
</dbReference>
<comment type="similarity">
    <text evidence="2 3">Belongs to the LOG family.</text>
</comment>
<dbReference type="AlphaFoldDB" id="A5EXR8"/>
<keyword evidence="3" id="KW-0203">Cytokinin biosynthesis</keyword>
<protein>
    <recommendedName>
        <fullName evidence="3">Cytokinin riboside 5'-monophosphate phosphoribohydrolase</fullName>
        <ecNumber evidence="3">3.2.2.n1</ecNumber>
    </recommendedName>
</protein>
<dbReference type="NCBIfam" id="TIGR00730">
    <property type="entry name" value="Rossman fold protein, TIGR00730 family"/>
    <property type="match status" value="1"/>
</dbReference>
<dbReference type="GO" id="GO:0009691">
    <property type="term" value="P:cytokinin biosynthetic process"/>
    <property type="evidence" value="ECO:0007669"/>
    <property type="project" value="UniProtKB-UniRule"/>
</dbReference>
<dbReference type="SUPFAM" id="SSF102405">
    <property type="entry name" value="MCP/YpsA-like"/>
    <property type="match status" value="1"/>
</dbReference>
<evidence type="ECO:0000256" key="1">
    <source>
        <dbReference type="ARBA" id="ARBA00000274"/>
    </source>
</evidence>
<dbReference type="InterPro" id="IPR005269">
    <property type="entry name" value="LOG"/>
</dbReference>
<dbReference type="Proteomes" id="UP000000248">
    <property type="component" value="Chromosome"/>
</dbReference>
<dbReference type="PANTHER" id="PTHR31223:SF70">
    <property type="entry name" value="LOG FAMILY PROTEIN YJL055W"/>
    <property type="match status" value="1"/>
</dbReference>
<evidence type="ECO:0000313" key="5">
    <source>
        <dbReference type="Proteomes" id="UP000000248"/>
    </source>
</evidence>
<dbReference type="EC" id="3.2.2.n1" evidence="3"/>
<evidence type="ECO:0000256" key="3">
    <source>
        <dbReference type="RuleBase" id="RU363015"/>
    </source>
</evidence>
<dbReference type="PANTHER" id="PTHR31223">
    <property type="entry name" value="LOG FAMILY PROTEIN YJL055W"/>
    <property type="match status" value="1"/>
</dbReference>
<dbReference type="OrthoDB" id="9801098at2"/>
<dbReference type="HOGENOM" id="CLU_058336_4_2_6"/>
<dbReference type="Gene3D" id="3.40.50.450">
    <property type="match status" value="1"/>
</dbReference>
<evidence type="ECO:0000313" key="4">
    <source>
        <dbReference type="EMBL" id="ABQ14225.1"/>
    </source>
</evidence>
<comment type="catalytic activity">
    <reaction evidence="1">
        <text>AMP + H2O = D-ribose 5-phosphate + adenine</text>
        <dbReference type="Rhea" id="RHEA:20129"/>
        <dbReference type="ChEBI" id="CHEBI:15377"/>
        <dbReference type="ChEBI" id="CHEBI:16708"/>
        <dbReference type="ChEBI" id="CHEBI:78346"/>
        <dbReference type="ChEBI" id="CHEBI:456215"/>
        <dbReference type="EC" id="3.2.2.4"/>
    </reaction>
</comment>
<sequence length="187" mass="21277">MNITVFCGASLGMNKLYQEKTIELGKWIAQNHHQLIYGGGKVGLMGLIADTVLENGGRVIGVMPRFLVEREISHTKLNELIVVDNLSDRKARMIERGDVFMALSGGLGTLEEIAQVISWARVGQNDKPCILINVNGYYDYLAKFFDHMMEEGFLSRADREKTLFSDNLEEIARFIKNYQKPEVRKYQ</sequence>
<dbReference type="EMBL" id="CP000513">
    <property type="protein sequence ID" value="ABQ14225.1"/>
    <property type="molecule type" value="Genomic_DNA"/>
</dbReference>
<dbReference type="KEGG" id="dno:DNO_1082"/>
<dbReference type="GO" id="GO:0008714">
    <property type="term" value="F:AMP nucleosidase activity"/>
    <property type="evidence" value="ECO:0007669"/>
    <property type="project" value="UniProtKB-EC"/>
</dbReference>
<accession>A5EXR8</accession>